<proteinExistence type="predicted"/>
<keyword evidence="1" id="KW-1133">Transmembrane helix</keyword>
<name>A0A6J7GN39_9ZZZZ</name>
<protein>
    <submittedName>
        <fullName evidence="2">Unannotated protein</fullName>
    </submittedName>
</protein>
<organism evidence="2">
    <name type="scientific">freshwater metagenome</name>
    <dbReference type="NCBI Taxonomy" id="449393"/>
    <lineage>
        <taxon>unclassified sequences</taxon>
        <taxon>metagenomes</taxon>
        <taxon>ecological metagenomes</taxon>
    </lineage>
</organism>
<evidence type="ECO:0000256" key="1">
    <source>
        <dbReference type="SAM" id="Phobius"/>
    </source>
</evidence>
<feature type="transmembrane region" description="Helical" evidence="1">
    <location>
        <begin position="102"/>
        <end position="120"/>
    </location>
</feature>
<reference evidence="2" key="1">
    <citation type="submission" date="2020-05" db="EMBL/GenBank/DDBJ databases">
        <authorList>
            <person name="Chiriac C."/>
            <person name="Salcher M."/>
            <person name="Ghai R."/>
            <person name="Kavagutti S V."/>
        </authorList>
    </citation>
    <scope>NUCLEOTIDE SEQUENCE</scope>
</reference>
<dbReference type="EMBL" id="CAFBMK010000034">
    <property type="protein sequence ID" value="CAB4905613.1"/>
    <property type="molecule type" value="Genomic_DNA"/>
</dbReference>
<evidence type="ECO:0000313" key="2">
    <source>
        <dbReference type="EMBL" id="CAB4905613.1"/>
    </source>
</evidence>
<sequence>MTQRASHAATAFAVAVLVAVTSLDGVPHAVLQKRLASMGKKQYTITGAIDRLFTGEDASGKASSGIDLWVAASVGIVVFLAFMTALYGAWRVLTGQRDGASMWVSSIGGLVLIVALTGFVL</sequence>
<feature type="transmembrane region" description="Helical" evidence="1">
    <location>
        <begin position="68"/>
        <end position="90"/>
    </location>
</feature>
<dbReference type="AlphaFoldDB" id="A0A6J7GN39"/>
<keyword evidence="1" id="KW-0472">Membrane</keyword>
<keyword evidence="1" id="KW-0812">Transmembrane</keyword>
<accession>A0A6J7GN39</accession>
<gene>
    <name evidence="2" type="ORF">UFOPK3564_00860</name>
</gene>